<feature type="transmembrane region" description="Helical" evidence="6">
    <location>
        <begin position="142"/>
        <end position="165"/>
    </location>
</feature>
<feature type="transmembrane region" description="Helical" evidence="6">
    <location>
        <begin position="177"/>
        <end position="197"/>
    </location>
</feature>
<dbReference type="GO" id="GO:0016020">
    <property type="term" value="C:membrane"/>
    <property type="evidence" value="ECO:0007669"/>
    <property type="project" value="UniProtKB-SubCell"/>
</dbReference>
<evidence type="ECO:0000256" key="6">
    <source>
        <dbReference type="SAM" id="Phobius"/>
    </source>
</evidence>
<keyword evidence="4 5" id="KW-0472">Membrane</keyword>
<dbReference type="Proteomes" id="UP000242146">
    <property type="component" value="Unassembled WGS sequence"/>
</dbReference>
<dbReference type="GO" id="GO:0005783">
    <property type="term" value="C:endoplasmic reticulum"/>
    <property type="evidence" value="ECO:0007669"/>
    <property type="project" value="TreeGrafter"/>
</dbReference>
<dbReference type="STRING" id="101127.A0A1X2G2M2"/>
<evidence type="ECO:0000313" key="9">
    <source>
        <dbReference type="Proteomes" id="UP000242146"/>
    </source>
</evidence>
<dbReference type="SUPFAM" id="SSF46579">
    <property type="entry name" value="Prefoldin"/>
    <property type="match status" value="1"/>
</dbReference>
<proteinExistence type="predicted"/>
<evidence type="ECO:0000256" key="1">
    <source>
        <dbReference type="ARBA" id="ARBA00004141"/>
    </source>
</evidence>
<gene>
    <name evidence="8" type="ORF">DM01DRAFT_1296239</name>
</gene>
<feature type="transmembrane region" description="Helical" evidence="6">
    <location>
        <begin position="85"/>
        <end position="104"/>
    </location>
</feature>
<dbReference type="PANTHER" id="PTHR31204">
    <property type="entry name" value="SIGMA INTRACELLULAR RECEPTOR 2"/>
    <property type="match status" value="1"/>
</dbReference>
<dbReference type="AlphaFoldDB" id="A0A1X2G2M2"/>
<keyword evidence="3 5" id="KW-1133">Transmembrane helix</keyword>
<dbReference type="Gene3D" id="1.10.287.370">
    <property type="match status" value="1"/>
</dbReference>
<reference evidence="8 9" key="1">
    <citation type="submission" date="2016-07" db="EMBL/GenBank/DDBJ databases">
        <title>Pervasive Adenine N6-methylation of Active Genes in Fungi.</title>
        <authorList>
            <consortium name="DOE Joint Genome Institute"/>
            <person name="Mondo S.J."/>
            <person name="Dannebaum R.O."/>
            <person name="Kuo R.C."/>
            <person name="Labutti K."/>
            <person name="Haridas S."/>
            <person name="Kuo A."/>
            <person name="Salamov A."/>
            <person name="Ahrendt S.R."/>
            <person name="Lipzen A."/>
            <person name="Sullivan W."/>
            <person name="Andreopoulos W.B."/>
            <person name="Clum A."/>
            <person name="Lindquist E."/>
            <person name="Daum C."/>
            <person name="Ramamoorthy G.K."/>
            <person name="Gryganskyi A."/>
            <person name="Culley D."/>
            <person name="Magnuson J.K."/>
            <person name="James T.Y."/>
            <person name="O'Malley M.A."/>
            <person name="Stajich J.E."/>
            <person name="Spatafora J.W."/>
            <person name="Visel A."/>
            <person name="Grigoriev I.V."/>
        </authorList>
    </citation>
    <scope>NUCLEOTIDE SEQUENCE [LARGE SCALE GENOMIC DNA]</scope>
    <source>
        <strain evidence="8 9">NRRL 3301</strain>
    </source>
</reference>
<dbReference type="InterPro" id="IPR033118">
    <property type="entry name" value="EXPERA"/>
</dbReference>
<keyword evidence="9" id="KW-1185">Reference proteome</keyword>
<feature type="non-terminal residue" evidence="8">
    <location>
        <position position="1"/>
    </location>
</feature>
<dbReference type="InterPro" id="IPR004127">
    <property type="entry name" value="Prefoldin_subunit_alpha"/>
</dbReference>
<accession>A0A1X2G2M2</accession>
<keyword evidence="2 5" id="KW-0812">Transmembrane</keyword>
<evidence type="ECO:0000259" key="7">
    <source>
        <dbReference type="PROSITE" id="PS51751"/>
    </source>
</evidence>
<feature type="domain" description="EXPERA" evidence="7">
    <location>
        <begin position="86"/>
        <end position="226"/>
    </location>
</feature>
<dbReference type="InterPro" id="IPR009053">
    <property type="entry name" value="Prefoldin"/>
</dbReference>
<comment type="caution">
    <text evidence="8">The sequence shown here is derived from an EMBL/GenBank/DDBJ whole genome shotgun (WGS) entry which is preliminary data.</text>
</comment>
<feature type="transmembrane region" description="Helical" evidence="6">
    <location>
        <begin position="209"/>
        <end position="230"/>
    </location>
</feature>
<name>A0A1X2G2M2_9FUNG</name>
<dbReference type="InterPro" id="IPR051987">
    <property type="entry name" value="Sigma-2_receptor-like"/>
</dbReference>
<evidence type="ECO:0000256" key="5">
    <source>
        <dbReference type="PROSITE-ProRule" id="PRU01087"/>
    </source>
</evidence>
<dbReference type="CDD" id="cd23158">
    <property type="entry name" value="Prefoldin_UXT"/>
    <property type="match status" value="1"/>
</dbReference>
<sequence length="243" mass="27999">ERLGHQINTVQHGDHGPLKTMVDLGSQFYVQAHIPDSAYIFVQVGFGFHVQFTLDEAQQFIGKKVQRLKIFILFFNMMAPRPCRWLDFVFFTFFLTHIPITLFFDLQALYPTSWVPEKLLAIVAWYVDITCDPFMDPLNDMYWFKSLATLEGIFQLPFFFVACYGLYYGKDWIRLPLIVYGAHVVTTVMPIVLELTANASLALTVAQRGVLLSIYSPYLIIPAVMLVDAYRQVSVQLFSMPEE</sequence>
<evidence type="ECO:0000256" key="4">
    <source>
        <dbReference type="ARBA" id="ARBA00023136"/>
    </source>
</evidence>
<dbReference type="Pfam" id="PF05241">
    <property type="entry name" value="EBP"/>
    <property type="match status" value="1"/>
</dbReference>
<protein>
    <recommendedName>
        <fullName evidence="7">EXPERA domain-containing protein</fullName>
    </recommendedName>
</protein>
<organism evidence="8 9">
    <name type="scientific">Hesseltinella vesiculosa</name>
    <dbReference type="NCBI Taxonomy" id="101127"/>
    <lineage>
        <taxon>Eukaryota</taxon>
        <taxon>Fungi</taxon>
        <taxon>Fungi incertae sedis</taxon>
        <taxon>Mucoromycota</taxon>
        <taxon>Mucoromycotina</taxon>
        <taxon>Mucoromycetes</taxon>
        <taxon>Mucorales</taxon>
        <taxon>Cunninghamellaceae</taxon>
        <taxon>Hesseltinella</taxon>
    </lineage>
</organism>
<evidence type="ECO:0000256" key="2">
    <source>
        <dbReference type="ARBA" id="ARBA00022692"/>
    </source>
</evidence>
<dbReference type="EMBL" id="MCGT01000060">
    <property type="protein sequence ID" value="ORX42936.1"/>
    <property type="molecule type" value="Genomic_DNA"/>
</dbReference>
<evidence type="ECO:0000256" key="3">
    <source>
        <dbReference type="ARBA" id="ARBA00022989"/>
    </source>
</evidence>
<comment type="subcellular location">
    <subcellularLocation>
        <location evidence="1">Membrane</location>
        <topology evidence="1">Multi-pass membrane protein</topology>
    </subcellularLocation>
</comment>
<dbReference type="Pfam" id="PF02996">
    <property type="entry name" value="Prefoldin"/>
    <property type="match status" value="1"/>
</dbReference>
<dbReference type="OrthoDB" id="433124at2759"/>
<dbReference type="PROSITE" id="PS51751">
    <property type="entry name" value="EXPERA"/>
    <property type="match status" value="1"/>
</dbReference>
<evidence type="ECO:0000313" key="8">
    <source>
        <dbReference type="EMBL" id="ORX42936.1"/>
    </source>
</evidence>
<dbReference type="PANTHER" id="PTHR31204:SF1">
    <property type="entry name" value="SIGMA INTRACELLULAR RECEPTOR 2"/>
    <property type="match status" value="1"/>
</dbReference>